<evidence type="ECO:0000313" key="21">
    <source>
        <dbReference type="EMBL" id="AJP09354.1"/>
    </source>
</evidence>
<evidence type="ECO:0000256" key="13">
    <source>
        <dbReference type="ARBA" id="ARBA00023075"/>
    </source>
</evidence>
<keyword evidence="15 18" id="KW-0472">Membrane</keyword>
<dbReference type="InterPro" id="IPR001750">
    <property type="entry name" value="ND/Mrp_TM"/>
</dbReference>
<feature type="transmembrane region" description="Helical" evidence="18">
    <location>
        <begin position="327"/>
        <end position="350"/>
    </location>
</feature>
<evidence type="ECO:0000256" key="5">
    <source>
        <dbReference type="ARBA" id="ARBA00022448"/>
    </source>
</evidence>
<keyword evidence="14 21" id="KW-0496">Mitochondrion</keyword>
<feature type="transmembrane region" description="Helical" evidence="18">
    <location>
        <begin position="494"/>
        <end position="512"/>
    </location>
</feature>
<accession>A0A0U1Z319</accession>
<evidence type="ECO:0000256" key="6">
    <source>
        <dbReference type="ARBA" id="ARBA00022660"/>
    </source>
</evidence>
<dbReference type="EMBL" id="KP316404">
    <property type="protein sequence ID" value="AJP09354.1"/>
    <property type="molecule type" value="Genomic_DNA"/>
</dbReference>
<dbReference type="GO" id="GO:0042773">
    <property type="term" value="P:ATP synthesis coupled electron transport"/>
    <property type="evidence" value="ECO:0007669"/>
    <property type="project" value="InterPro"/>
</dbReference>
<sequence length="555" mass="66040">MFNKYMFMCLVMFMYSLVFLYFSFLFMYYDSFFLMEFNLFFMNSFNLVYVIIFDWKSLMFVSVVLFISSMVLVYSSQYMGYNSNSSIRFMYLVVMFIVSMLLMILSPNLMSILLGWDGLGLISYCLVIYYSSVNSGFSGIITCMTNRLGDAGILICLSWMLSYGSWDFMFYNDLYLNNIFYMLVFSSFTKSAQIPFSCWLPFAMAAPTPVSSLVHSSTLVTAGVYLLLRFFYELFIYSDYFLLFGLLTVMFSSLCANYEFDLKSIIALSTLSQLGLMMSSIFMNMFDYSYFHMLSHAMFKSCLFLCAGIYIYFFLDNQDIRMMGNCSIYMPLTTICFNIANLALCGFPFLSGFYSKDMILEEMVFTSLSLYIFIIFYLSLGLTCCYTCRLLYYSVFKFNNFVNYNFMEDNFDFMSFVVFILSFFSVFFSCMFLWIMNLDLYYLFLPFIIKVMSMIFIILGFWIGFELYKFNYFFNINYYYFNGYMWFMFGYSSYLYKLFFNYGILGSKFIYWGEYMLHNLMFNNLFYISDVMQFYLSSNMSVFFFTYIIWVLIII</sequence>
<keyword evidence="6" id="KW-0679">Respiratory chain</keyword>
<geneLocation type="mitochondrion" evidence="21"/>
<evidence type="ECO:0000256" key="3">
    <source>
        <dbReference type="ARBA" id="ARBA00012944"/>
    </source>
</evidence>
<keyword evidence="11 18" id="KW-1133">Transmembrane helix</keyword>
<evidence type="ECO:0000259" key="20">
    <source>
        <dbReference type="Pfam" id="PF06455"/>
    </source>
</evidence>
<feature type="transmembrane region" description="Helical" evidence="18">
    <location>
        <begin position="178"/>
        <end position="200"/>
    </location>
</feature>
<evidence type="ECO:0000256" key="14">
    <source>
        <dbReference type="ARBA" id="ARBA00023128"/>
    </source>
</evidence>
<dbReference type="GeneID" id="23764469"/>
<evidence type="ECO:0000256" key="11">
    <source>
        <dbReference type="ARBA" id="ARBA00022989"/>
    </source>
</evidence>
<feature type="transmembrane region" description="Helical" evidence="18">
    <location>
        <begin position="370"/>
        <end position="392"/>
    </location>
</feature>
<dbReference type="AlphaFoldDB" id="A0A0U1Z319"/>
<feature type="transmembrane region" description="Helical" evidence="18">
    <location>
        <begin position="265"/>
        <end position="285"/>
    </location>
</feature>
<keyword evidence="12" id="KW-0520">NAD</keyword>
<keyword evidence="8" id="KW-0999">Mitochondrion inner membrane</keyword>
<dbReference type="CTD" id="4540"/>
<feature type="transmembrane region" description="Helical" evidence="18">
    <location>
        <begin position="532"/>
        <end position="554"/>
    </location>
</feature>
<keyword evidence="9" id="KW-1278">Translocase</keyword>
<feature type="transmembrane region" description="Helical" evidence="18">
    <location>
        <begin position="87"/>
        <end position="109"/>
    </location>
</feature>
<dbReference type="PRINTS" id="PR01434">
    <property type="entry name" value="NADHDHGNASE5"/>
</dbReference>
<keyword evidence="5" id="KW-0813">Transport</keyword>
<dbReference type="PANTHER" id="PTHR42829:SF2">
    <property type="entry name" value="NADH-UBIQUINONE OXIDOREDUCTASE CHAIN 5"/>
    <property type="match status" value="1"/>
</dbReference>
<dbReference type="RefSeq" id="YP_009128302.1">
    <property type="nucleotide sequence ID" value="NC_026699.1"/>
</dbReference>
<comment type="subcellular location">
    <subcellularLocation>
        <location evidence="2">Mitochondrion inner membrane</location>
        <topology evidence="2">Multi-pass membrane protein</topology>
    </subcellularLocation>
</comment>
<evidence type="ECO:0000256" key="7">
    <source>
        <dbReference type="ARBA" id="ARBA00022692"/>
    </source>
</evidence>
<dbReference type="GO" id="GO:0003954">
    <property type="term" value="F:NADH dehydrogenase activity"/>
    <property type="evidence" value="ECO:0007669"/>
    <property type="project" value="TreeGrafter"/>
</dbReference>
<dbReference type="InterPro" id="IPR010934">
    <property type="entry name" value="NADH_DH_su5_C"/>
</dbReference>
<evidence type="ECO:0000256" key="10">
    <source>
        <dbReference type="ARBA" id="ARBA00022982"/>
    </source>
</evidence>
<evidence type="ECO:0000256" key="17">
    <source>
        <dbReference type="ARBA" id="ARBA00049551"/>
    </source>
</evidence>
<feature type="domain" description="NADH:quinone oxidoreductase/Mrp antiporter transmembrane" evidence="19">
    <location>
        <begin position="106"/>
        <end position="376"/>
    </location>
</feature>
<feature type="transmembrane region" description="Helical" evidence="18">
    <location>
        <begin position="121"/>
        <end position="141"/>
    </location>
</feature>
<comment type="catalytic activity">
    <reaction evidence="17">
        <text>a ubiquinone + NADH + 5 H(+)(in) = a ubiquinol + NAD(+) + 4 H(+)(out)</text>
        <dbReference type="Rhea" id="RHEA:29091"/>
        <dbReference type="Rhea" id="RHEA-COMP:9565"/>
        <dbReference type="Rhea" id="RHEA-COMP:9566"/>
        <dbReference type="ChEBI" id="CHEBI:15378"/>
        <dbReference type="ChEBI" id="CHEBI:16389"/>
        <dbReference type="ChEBI" id="CHEBI:17976"/>
        <dbReference type="ChEBI" id="CHEBI:57540"/>
        <dbReference type="ChEBI" id="CHEBI:57945"/>
        <dbReference type="EC" id="7.1.1.2"/>
    </reaction>
</comment>
<feature type="transmembrane region" description="Helical" evidence="18">
    <location>
        <begin position="441"/>
        <end position="465"/>
    </location>
</feature>
<organism evidence="21">
    <name type="scientific">Darthula hardwickii</name>
    <dbReference type="NCBI Taxonomy" id="1264638"/>
    <lineage>
        <taxon>Eukaryota</taxon>
        <taxon>Metazoa</taxon>
        <taxon>Ecdysozoa</taxon>
        <taxon>Arthropoda</taxon>
        <taxon>Hexapoda</taxon>
        <taxon>Insecta</taxon>
        <taxon>Pterygota</taxon>
        <taxon>Neoptera</taxon>
        <taxon>Paraneoptera</taxon>
        <taxon>Hemiptera</taxon>
        <taxon>Auchenorrhyncha</taxon>
        <taxon>Membracoidea</taxon>
        <taxon>Aetalionidae</taxon>
        <taxon>Darthula</taxon>
    </lineage>
</organism>
<keyword evidence="7 18" id="KW-0812">Transmembrane</keyword>
<feature type="transmembrane region" description="Helical" evidence="18">
    <location>
        <begin position="212"/>
        <end position="232"/>
    </location>
</feature>
<reference evidence="21" key="1">
    <citation type="journal article" date="2015" name="Mitochondrial DNA">
        <title>Characterization of the complete mitochondrial genome of the treehopper Darthula hardwickii (Hemiptera: Aetalionidae).</title>
        <authorList>
            <person name="Liang A.P."/>
            <person name="Gao J."/>
            <person name="Zhao X."/>
        </authorList>
    </citation>
    <scope>NUCLEOTIDE SEQUENCE</scope>
</reference>
<protein>
    <recommendedName>
        <fullName evidence="4">NADH-ubiquinone oxidoreductase chain 5</fullName>
        <ecNumber evidence="3">7.1.1.2</ecNumber>
    </recommendedName>
    <alternativeName>
        <fullName evidence="16">NADH dehydrogenase subunit 5</fullName>
    </alternativeName>
</protein>
<evidence type="ECO:0000256" key="9">
    <source>
        <dbReference type="ARBA" id="ARBA00022967"/>
    </source>
</evidence>
<feature type="transmembrane region" description="Helical" evidence="18">
    <location>
        <begin position="297"/>
        <end position="315"/>
    </location>
</feature>
<feature type="transmembrane region" description="Helical" evidence="18">
    <location>
        <begin position="49"/>
        <end position="75"/>
    </location>
</feature>
<evidence type="ECO:0000256" key="18">
    <source>
        <dbReference type="SAM" id="Phobius"/>
    </source>
</evidence>
<evidence type="ECO:0000256" key="12">
    <source>
        <dbReference type="ARBA" id="ARBA00023027"/>
    </source>
</evidence>
<evidence type="ECO:0000256" key="8">
    <source>
        <dbReference type="ARBA" id="ARBA00022792"/>
    </source>
</evidence>
<keyword evidence="13" id="KW-0830">Ubiquinone</keyword>
<proteinExistence type="predicted"/>
<dbReference type="PANTHER" id="PTHR42829">
    <property type="entry name" value="NADH-UBIQUINONE OXIDOREDUCTASE CHAIN 5"/>
    <property type="match status" value="1"/>
</dbReference>
<keyword evidence="10" id="KW-0249">Electron transport</keyword>
<gene>
    <name evidence="21" type="primary">ND5</name>
</gene>
<evidence type="ECO:0000256" key="4">
    <source>
        <dbReference type="ARBA" id="ARBA00021096"/>
    </source>
</evidence>
<evidence type="ECO:0000259" key="19">
    <source>
        <dbReference type="Pfam" id="PF00361"/>
    </source>
</evidence>
<evidence type="ECO:0000256" key="16">
    <source>
        <dbReference type="ARBA" id="ARBA00031027"/>
    </source>
</evidence>
<dbReference type="Pfam" id="PF06455">
    <property type="entry name" value="NADH5_C"/>
    <property type="match status" value="1"/>
</dbReference>
<feature type="domain" description="NADH dehydrogenase subunit 5 C-terminal" evidence="20">
    <location>
        <begin position="386"/>
        <end position="555"/>
    </location>
</feature>
<comment type="function">
    <text evidence="1">Core subunit of the mitochondrial membrane respiratory chain NADH dehydrogenase (Complex I) that is believed to belong to the minimal assembly required for catalysis. Complex I functions in the transfer of electrons from NADH to the respiratory chain. The immediate electron acceptor for the enzyme is believed to be ubiquinone.</text>
</comment>
<dbReference type="EC" id="7.1.1.2" evidence="3"/>
<feature type="transmembrane region" description="Helical" evidence="18">
    <location>
        <begin position="7"/>
        <end position="29"/>
    </location>
</feature>
<dbReference type="InterPro" id="IPR003945">
    <property type="entry name" value="NU5C-like"/>
</dbReference>
<dbReference type="GO" id="GO:0015990">
    <property type="term" value="P:electron transport coupled proton transport"/>
    <property type="evidence" value="ECO:0007669"/>
    <property type="project" value="TreeGrafter"/>
</dbReference>
<dbReference type="GO" id="GO:0005743">
    <property type="term" value="C:mitochondrial inner membrane"/>
    <property type="evidence" value="ECO:0007669"/>
    <property type="project" value="UniProtKB-SubCell"/>
</dbReference>
<dbReference type="Pfam" id="PF00361">
    <property type="entry name" value="Proton_antipo_M"/>
    <property type="match status" value="1"/>
</dbReference>
<name>A0A0U1Z319_9HEMI</name>
<feature type="transmembrane region" description="Helical" evidence="18">
    <location>
        <begin position="148"/>
        <end position="166"/>
    </location>
</feature>
<evidence type="ECO:0000256" key="15">
    <source>
        <dbReference type="ARBA" id="ARBA00023136"/>
    </source>
</evidence>
<dbReference type="GO" id="GO:0008137">
    <property type="term" value="F:NADH dehydrogenase (ubiquinone) activity"/>
    <property type="evidence" value="ECO:0007669"/>
    <property type="project" value="UniProtKB-EC"/>
</dbReference>
<feature type="transmembrane region" description="Helical" evidence="18">
    <location>
        <begin position="238"/>
        <end position="258"/>
    </location>
</feature>
<evidence type="ECO:0000256" key="1">
    <source>
        <dbReference type="ARBA" id="ARBA00003257"/>
    </source>
</evidence>
<evidence type="ECO:0000256" key="2">
    <source>
        <dbReference type="ARBA" id="ARBA00004448"/>
    </source>
</evidence>
<feature type="transmembrane region" description="Helical" evidence="18">
    <location>
        <begin position="413"/>
        <end position="435"/>
    </location>
</feature>